<feature type="domain" description="SusD-like N-terminal" evidence="1">
    <location>
        <begin position="25"/>
        <end position="229"/>
    </location>
</feature>
<dbReference type="Pfam" id="PF14322">
    <property type="entry name" value="SusD-like_3"/>
    <property type="match status" value="1"/>
</dbReference>
<evidence type="ECO:0000313" key="3">
    <source>
        <dbReference type="Proteomes" id="UP000663935"/>
    </source>
</evidence>
<dbReference type="Proteomes" id="UP000663935">
    <property type="component" value="Chromosome"/>
</dbReference>
<evidence type="ECO:0000259" key="1">
    <source>
        <dbReference type="Pfam" id="PF14322"/>
    </source>
</evidence>
<proteinExistence type="predicted"/>
<dbReference type="Gene3D" id="1.25.40.390">
    <property type="match status" value="2"/>
</dbReference>
<dbReference type="EMBL" id="CP071795">
    <property type="protein sequence ID" value="QTD39344.1"/>
    <property type="molecule type" value="Genomic_DNA"/>
</dbReference>
<dbReference type="InterPro" id="IPR033985">
    <property type="entry name" value="SusD-like_N"/>
</dbReference>
<name>A0ABX7T321_9FLAO</name>
<protein>
    <submittedName>
        <fullName evidence="2">RagB/SusD family nutrient uptake outer membrane protein</fullName>
    </submittedName>
</protein>
<organism evidence="2 3">
    <name type="scientific">Polaribacter batillariae</name>
    <dbReference type="NCBI Taxonomy" id="2808900"/>
    <lineage>
        <taxon>Bacteria</taxon>
        <taxon>Pseudomonadati</taxon>
        <taxon>Bacteroidota</taxon>
        <taxon>Flavobacteriia</taxon>
        <taxon>Flavobacteriales</taxon>
        <taxon>Flavobacteriaceae</taxon>
    </lineage>
</organism>
<gene>
    <name evidence="2" type="ORF">JL193_10545</name>
</gene>
<dbReference type="SUPFAM" id="SSF48452">
    <property type="entry name" value="TPR-like"/>
    <property type="match status" value="1"/>
</dbReference>
<sequence length="528" mass="60268">MKNRNLLIITIFLSLCIVSSCDKTLDELPDNRTEIDSQTKIRKLLVSAYPTISPALVAELSSDNVVDQGENHPNGNLLTTEIAYWQDITATGTDDIKNFWEASYKAIAHSNEALKAIERLKLENPQIDLSAEKAEALITRAYSHFMLVNIFGMHYNTESSSTDLGVPYITEPETTLNPTYKRNTVAEVYENINADIEEALPLIKDDIYQIPNYHFNTRAAFAFAARFNLYYENWAKAKEYASEALGNNPSAILRDWEEFDSLQLDANILTNTYITSDSNFLNIAYTSQLGVAFGAFRNLGRFSHTKRLADDETVFADNVLTRRVPFLEPAATKYWFTPLVLAISGLDKTLLYKVPYLFEFTDPVARIGFARTSLPSFHADETLLVRAEANILLKNYNAAMDDLNAWSSNFFKDRTTTIDEVDTFYNNIKYSTDEEPTQKKELNPKFSVEAGTQENMLHYLLQSRRILTLHEGFRWYDIKRYGIEVPRYQLTTVTSNYSVTDRLTENDLRKAIQLPQDIIITGLKPNPR</sequence>
<evidence type="ECO:0000313" key="2">
    <source>
        <dbReference type="EMBL" id="QTD39344.1"/>
    </source>
</evidence>
<keyword evidence="3" id="KW-1185">Reference proteome</keyword>
<dbReference type="InterPro" id="IPR011990">
    <property type="entry name" value="TPR-like_helical_dom_sf"/>
</dbReference>
<reference evidence="2 3" key="1">
    <citation type="submission" date="2021-03" db="EMBL/GenBank/DDBJ databases">
        <title>Complete genome of Polaribacter_sp.G4M1.</title>
        <authorList>
            <person name="Jeong S.W."/>
            <person name="Bae J.W."/>
        </authorList>
    </citation>
    <scope>NUCLEOTIDE SEQUENCE [LARGE SCALE GENOMIC DNA]</scope>
    <source>
        <strain evidence="2 3">G4M1</strain>
    </source>
</reference>
<accession>A0ABX7T321</accession>
<dbReference type="PROSITE" id="PS51257">
    <property type="entry name" value="PROKAR_LIPOPROTEIN"/>
    <property type="match status" value="1"/>
</dbReference>